<evidence type="ECO:0000313" key="3">
    <source>
        <dbReference type="Proteomes" id="UP000305792"/>
    </source>
</evidence>
<reference evidence="2 3" key="1">
    <citation type="journal article" date="2018" name="Int. J. Syst. Evol. Microbiol.">
        <title>Glycomyces paridis sp. nov., isolated from the medicinal plant Paris polyphylla.</title>
        <authorList>
            <person name="Fang X.M."/>
            <person name="Bai J.L."/>
            <person name="Su J."/>
            <person name="Zhao L.L."/>
            <person name="Liu H.Y."/>
            <person name="Ma B.P."/>
            <person name="Zhang Y.Q."/>
            <person name="Yu L.Y."/>
        </authorList>
    </citation>
    <scope>NUCLEOTIDE SEQUENCE [LARGE SCALE GENOMIC DNA]</scope>
    <source>
        <strain evidence="2 3">CPCC 204357</strain>
    </source>
</reference>
<feature type="chain" id="PRO_5020400864" evidence="1">
    <location>
        <begin position="29"/>
        <end position="403"/>
    </location>
</feature>
<evidence type="ECO:0000256" key="1">
    <source>
        <dbReference type="SAM" id="SignalP"/>
    </source>
</evidence>
<protein>
    <submittedName>
        <fullName evidence="2">Uncharacterized protein</fullName>
    </submittedName>
</protein>
<proteinExistence type="predicted"/>
<evidence type="ECO:0000313" key="2">
    <source>
        <dbReference type="EMBL" id="THV31559.1"/>
    </source>
</evidence>
<keyword evidence="3" id="KW-1185">Reference proteome</keyword>
<dbReference type="Proteomes" id="UP000305792">
    <property type="component" value="Unassembled WGS sequence"/>
</dbReference>
<keyword evidence="1" id="KW-0732">Signal</keyword>
<sequence length="403" mass="44367">MTARPSTRPAALVAVLTAAALAGCGLFAAEEEGSSDEGVDRLVAMLNESARIEGELTAAETRLVRACLEERGFTVHDEWTLQPFVPAELVSVVTYYPHESFLVDAETAERFGLGAWAWTSEGEADPDYLDYWDERDAEQASESGEWHYPDNAAFDALSRAEQYDWYAAYQGEEYTEATMGGEDDWLAGADAGSIDTGEEDWIEPRPGGCRLDMIEALYGEPEYVEEQVTVGGSGPGPGGLTHWAYRPVNPATSSDLLGAGLDAAYAEEMAGLQSQFLDCLAGLGHDGWSFLDNGRMSVWEYLSRIYFEDAPADEQPLWDEHAFDEVPPAPNDAGDTFEEHKAYELRFVGDFVACGEETDYAATSTEVYERLRVEAYTAVETDVYAWQEEMAESLSRAQELLDA</sequence>
<gene>
    <name evidence="2" type="ORF">E9998_04150</name>
</gene>
<feature type="signal peptide" evidence="1">
    <location>
        <begin position="1"/>
        <end position="28"/>
    </location>
</feature>
<dbReference type="AlphaFoldDB" id="A0A4S8PTA8"/>
<name>A0A4S8PTA8_9ACTN</name>
<dbReference type="PROSITE" id="PS51257">
    <property type="entry name" value="PROKAR_LIPOPROTEIN"/>
    <property type="match status" value="1"/>
</dbReference>
<organism evidence="2 3">
    <name type="scientific">Glycomyces paridis</name>
    <dbReference type="NCBI Taxonomy" id="2126555"/>
    <lineage>
        <taxon>Bacteria</taxon>
        <taxon>Bacillati</taxon>
        <taxon>Actinomycetota</taxon>
        <taxon>Actinomycetes</taxon>
        <taxon>Glycomycetales</taxon>
        <taxon>Glycomycetaceae</taxon>
        <taxon>Glycomyces</taxon>
    </lineage>
</organism>
<dbReference type="EMBL" id="STGX01000002">
    <property type="protein sequence ID" value="THV31559.1"/>
    <property type="molecule type" value="Genomic_DNA"/>
</dbReference>
<comment type="caution">
    <text evidence="2">The sequence shown here is derived from an EMBL/GenBank/DDBJ whole genome shotgun (WGS) entry which is preliminary data.</text>
</comment>
<dbReference type="RefSeq" id="WP_136528425.1">
    <property type="nucleotide sequence ID" value="NZ_STGX01000002.1"/>
</dbReference>
<accession>A0A4S8PTA8</accession>